<comment type="caution">
    <text evidence="1">The sequence shown here is derived from an EMBL/GenBank/DDBJ whole genome shotgun (WGS) entry which is preliminary data.</text>
</comment>
<sequence>MNRNTRLETTLTLDESKTEENDWMEENLPGYIARGLASSSVLVKKLEKMLSRHIREAWVPKVRTKIENQVMATATELANCGPDAQGIVNDFLRESPSAARKQMLSLLKPLLPEVLSQVDEEILRLMTLVHADFFQSREENELLLAPFRTKEKQNWFQPNSGSLVAASLMILNSHTTYFAEHLGQILKNVVLHMVKLLQKVIASSRNVKAAGTAPQRLDRFDNLHYFFAGVLWERLNQLLIDDEALLQSLGKTFMEFDPENAESLGIPTWIQKMDPTAGDAMKALASELELCFASKGFQNTSFDEVYVPLKSSADASFSRAMSRRILTAKMPSKTKGSKAGIGSGGFYFTDTSAFAPGGVPSGGFTPPGVFASPGPTKFQEVSEFEARLFFAVSSHVVAPLLQSICDSSDLARRMQEYVACFPKVKACKTHIFHDKGSDRRKKLSKRVKHLKVAAAELKLMIPASHS</sequence>
<dbReference type="AlphaFoldDB" id="A0ABD3ETB6"/>
<dbReference type="Proteomes" id="UP001632037">
    <property type="component" value="Unassembled WGS sequence"/>
</dbReference>
<accession>A0ABD3ETB6</accession>
<gene>
    <name evidence="1" type="ORF">V7S43_017558</name>
</gene>
<evidence type="ECO:0000313" key="2">
    <source>
        <dbReference type="Proteomes" id="UP001632037"/>
    </source>
</evidence>
<organism evidence="1 2">
    <name type="scientific">Phytophthora oleae</name>
    <dbReference type="NCBI Taxonomy" id="2107226"/>
    <lineage>
        <taxon>Eukaryota</taxon>
        <taxon>Sar</taxon>
        <taxon>Stramenopiles</taxon>
        <taxon>Oomycota</taxon>
        <taxon>Peronosporomycetes</taxon>
        <taxon>Peronosporales</taxon>
        <taxon>Peronosporaceae</taxon>
        <taxon>Phytophthora</taxon>
    </lineage>
</organism>
<protein>
    <submittedName>
        <fullName evidence="1">Uncharacterized protein</fullName>
    </submittedName>
</protein>
<name>A0ABD3ETB6_9STRA</name>
<dbReference type="Gene3D" id="3.40.50.300">
    <property type="entry name" value="P-loop containing nucleotide triphosphate hydrolases"/>
    <property type="match status" value="1"/>
</dbReference>
<dbReference type="InterPro" id="IPR027417">
    <property type="entry name" value="P-loop_NTPase"/>
</dbReference>
<reference evidence="1 2" key="1">
    <citation type="submission" date="2024-09" db="EMBL/GenBank/DDBJ databases">
        <title>Genome sequencing and assembly of Phytophthora oleae, isolate VK10A, causative agent of rot of olive drupes.</title>
        <authorList>
            <person name="Conti Taguali S."/>
            <person name="Riolo M."/>
            <person name="La Spada F."/>
            <person name="Cacciola S.O."/>
            <person name="Dionisio G."/>
        </authorList>
    </citation>
    <scope>NUCLEOTIDE SEQUENCE [LARGE SCALE GENOMIC DNA]</scope>
    <source>
        <strain evidence="1 2">VK10A</strain>
    </source>
</reference>
<keyword evidence="2" id="KW-1185">Reference proteome</keyword>
<dbReference type="EMBL" id="JBIMZQ010000063">
    <property type="protein sequence ID" value="KAL3657591.1"/>
    <property type="molecule type" value="Genomic_DNA"/>
</dbReference>
<evidence type="ECO:0000313" key="1">
    <source>
        <dbReference type="EMBL" id="KAL3657591.1"/>
    </source>
</evidence>
<proteinExistence type="predicted"/>